<dbReference type="EMBL" id="BORJ01000004">
    <property type="protein sequence ID" value="GIN96053.1"/>
    <property type="molecule type" value="Genomic_DNA"/>
</dbReference>
<protein>
    <recommendedName>
        <fullName evidence="4">NADH dehydrogenase subunit 3</fullName>
    </recommendedName>
</protein>
<evidence type="ECO:0008006" key="4">
    <source>
        <dbReference type="Google" id="ProtNLM"/>
    </source>
</evidence>
<accession>A0ABQ4KVK5</accession>
<organism evidence="2 3">
    <name type="scientific">Siminovitchia terrae</name>
    <name type="common">Bacillus terrae</name>
    <dbReference type="NCBI Taxonomy" id="1914933"/>
    <lineage>
        <taxon>Bacteria</taxon>
        <taxon>Bacillati</taxon>
        <taxon>Bacillota</taxon>
        <taxon>Bacilli</taxon>
        <taxon>Bacillales</taxon>
        <taxon>Bacillaceae</taxon>
        <taxon>Siminovitchia</taxon>
    </lineage>
</organism>
<feature type="transmembrane region" description="Helical" evidence="1">
    <location>
        <begin position="33"/>
        <end position="56"/>
    </location>
</feature>
<keyword evidence="1" id="KW-0812">Transmembrane</keyword>
<gene>
    <name evidence="2" type="ORF">J6TS1_19230</name>
</gene>
<reference evidence="2 3" key="1">
    <citation type="submission" date="2021-03" db="EMBL/GenBank/DDBJ databases">
        <title>Antimicrobial resistance genes in bacteria isolated from Japanese honey, and their potential for conferring macrolide and lincosamide resistance in the American foulbrood pathogen Paenibacillus larvae.</title>
        <authorList>
            <person name="Okamoto M."/>
            <person name="Kumagai M."/>
            <person name="Kanamori H."/>
            <person name="Takamatsu D."/>
        </authorList>
    </citation>
    <scope>NUCLEOTIDE SEQUENCE [LARGE SCALE GENOMIC DNA]</scope>
    <source>
        <strain evidence="2 3">J6TS1</strain>
    </source>
</reference>
<name>A0ABQ4KVK5_SIMTE</name>
<sequence>MNNFILPHMYLFFGVILFVLAEFIIPVEAGSFYGIASFVSILFFIIGLIWILILLLQKANKRSK</sequence>
<proteinExistence type="predicted"/>
<feature type="transmembrane region" description="Helical" evidence="1">
    <location>
        <begin position="9"/>
        <end position="27"/>
    </location>
</feature>
<keyword evidence="3" id="KW-1185">Reference proteome</keyword>
<comment type="caution">
    <text evidence="2">The sequence shown here is derived from an EMBL/GenBank/DDBJ whole genome shotgun (WGS) entry which is preliminary data.</text>
</comment>
<evidence type="ECO:0000313" key="3">
    <source>
        <dbReference type="Proteomes" id="UP000680670"/>
    </source>
</evidence>
<evidence type="ECO:0000256" key="1">
    <source>
        <dbReference type="SAM" id="Phobius"/>
    </source>
</evidence>
<keyword evidence="1" id="KW-1133">Transmembrane helix</keyword>
<evidence type="ECO:0000313" key="2">
    <source>
        <dbReference type="EMBL" id="GIN96053.1"/>
    </source>
</evidence>
<keyword evidence="1" id="KW-0472">Membrane</keyword>
<dbReference type="Proteomes" id="UP000680670">
    <property type="component" value="Unassembled WGS sequence"/>
</dbReference>